<keyword evidence="5" id="KW-1185">Reference proteome</keyword>
<dbReference type="RefSeq" id="WP_227601134.1">
    <property type="nucleotide sequence ID" value="NZ_JAJEPX010000046.1"/>
</dbReference>
<feature type="chain" id="PRO_5043397545" evidence="2">
    <location>
        <begin position="22"/>
        <end position="363"/>
    </location>
</feature>
<evidence type="ECO:0000259" key="3">
    <source>
        <dbReference type="PROSITE" id="PS51272"/>
    </source>
</evidence>
<feature type="signal peptide" evidence="2">
    <location>
        <begin position="1"/>
        <end position="21"/>
    </location>
</feature>
<dbReference type="AlphaFoldDB" id="A0AAW4W0B7"/>
<dbReference type="Pfam" id="PF00395">
    <property type="entry name" value="SLH"/>
    <property type="match status" value="3"/>
</dbReference>
<feature type="domain" description="SLH" evidence="3">
    <location>
        <begin position="174"/>
        <end position="236"/>
    </location>
</feature>
<keyword evidence="2" id="KW-0732">Signal</keyword>
<feature type="domain" description="SLH" evidence="3">
    <location>
        <begin position="43"/>
        <end position="106"/>
    </location>
</feature>
<evidence type="ECO:0000313" key="5">
    <source>
        <dbReference type="Proteomes" id="UP001298753"/>
    </source>
</evidence>
<evidence type="ECO:0000256" key="2">
    <source>
        <dbReference type="SAM" id="SignalP"/>
    </source>
</evidence>
<dbReference type="InterPro" id="IPR001119">
    <property type="entry name" value="SLH_dom"/>
</dbReference>
<dbReference type="Proteomes" id="UP001298753">
    <property type="component" value="Unassembled WGS sequence"/>
</dbReference>
<protein>
    <submittedName>
        <fullName evidence="4">S-layer homology domain-containing protein</fullName>
    </submittedName>
</protein>
<evidence type="ECO:0000313" key="4">
    <source>
        <dbReference type="EMBL" id="MCC2177694.1"/>
    </source>
</evidence>
<dbReference type="GeneID" id="98659272"/>
<name>A0AAW4W0B7_9FIRM</name>
<reference evidence="4 5" key="1">
    <citation type="submission" date="2021-10" db="EMBL/GenBank/DDBJ databases">
        <title>Anaerobic single-cell dispensing facilitates the cultivation of human gut bacteria.</title>
        <authorList>
            <person name="Afrizal A."/>
        </authorList>
    </citation>
    <scope>NUCLEOTIDE SEQUENCE [LARGE SCALE GENOMIC DNA]</scope>
    <source>
        <strain evidence="4 5">CLA-AA-H270</strain>
    </source>
</reference>
<comment type="caution">
    <text evidence="4">The sequence shown here is derived from an EMBL/GenBank/DDBJ whole genome shotgun (WGS) entry which is preliminary data.</text>
</comment>
<feature type="domain" description="SLH" evidence="3">
    <location>
        <begin position="109"/>
        <end position="172"/>
    </location>
</feature>
<accession>A0AAW4W0B7</accession>
<dbReference type="PROSITE" id="PS51272">
    <property type="entry name" value="SLH"/>
    <property type="match status" value="3"/>
</dbReference>
<evidence type="ECO:0000256" key="1">
    <source>
        <dbReference type="ARBA" id="ARBA00022737"/>
    </source>
</evidence>
<organism evidence="4 5">
    <name type="scientific">Agathobaculum butyriciproducens</name>
    <dbReference type="NCBI Taxonomy" id="1628085"/>
    <lineage>
        <taxon>Bacteria</taxon>
        <taxon>Bacillati</taxon>
        <taxon>Bacillota</taxon>
        <taxon>Clostridia</taxon>
        <taxon>Eubacteriales</taxon>
        <taxon>Butyricicoccaceae</taxon>
        <taxon>Agathobaculum</taxon>
    </lineage>
</organism>
<keyword evidence="1" id="KW-0677">Repeat</keyword>
<sequence length="363" mass="38652">MKRTRKLVTVAVLAVAVVVSAITAAYALSANTTETYAYLPEHSVYFYDTAGEYAWASSEVDTLAVAGVIKGGGTHLFYPGNAITRADFIVMLDRAYGMSEALDNGQVNSNGSFVDVPSSAYYSKAVIAAKAFGIAAGTATGEFQPQQSMTRQDAMVFLKRTIDRTALKLGTGSVSSFSDASRISNYAKPSVSALVGAKVIGGSKGKINPLSKVTRAEMAVMLYRATHLTVQSSGAVYQSRGDLVNLCIGTQNYCDVVIENYDPSVTYTGLMGYTDFRRVGGVTYVSLSGKRAIDRTVTYTNGVFTFADGEGTVSIPAAADCVAIDVSQPYHQLNAPTSTGSTYRHCYPSIEDGTVTAIYYSRI</sequence>
<proteinExistence type="predicted"/>
<dbReference type="EMBL" id="JAJEPX010000046">
    <property type="protein sequence ID" value="MCC2177694.1"/>
    <property type="molecule type" value="Genomic_DNA"/>
</dbReference>
<gene>
    <name evidence="4" type="ORF">LKD22_11260</name>
</gene>